<feature type="transmembrane region" description="Helical" evidence="1">
    <location>
        <begin position="12"/>
        <end position="31"/>
    </location>
</feature>
<keyword evidence="1" id="KW-1133">Transmembrane helix</keyword>
<reference evidence="2 3" key="1">
    <citation type="journal article" date="2015" name="Int. J. Syst. Evol. Microbiol.">
        <title>Carboxylicivirga linearis sp. nov., isolated from a sea cucumber culture pond.</title>
        <authorList>
            <person name="Wang F.Q."/>
            <person name="Zhou Y.X."/>
            <person name="Lin X.Z."/>
            <person name="Chen G.J."/>
            <person name="Du Z.J."/>
        </authorList>
    </citation>
    <scope>NUCLEOTIDE SEQUENCE [LARGE SCALE GENOMIC DNA]</scope>
    <source>
        <strain evidence="2 3">FB218</strain>
    </source>
</reference>
<proteinExistence type="predicted"/>
<comment type="caution">
    <text evidence="2">The sequence shown here is derived from an EMBL/GenBank/DDBJ whole genome shotgun (WGS) entry which is preliminary data.</text>
</comment>
<dbReference type="RefSeq" id="WP_212219595.1">
    <property type="nucleotide sequence ID" value="NZ_JAGUCO010000031.1"/>
</dbReference>
<keyword evidence="3" id="KW-1185">Reference proteome</keyword>
<keyword evidence="1" id="KW-0472">Membrane</keyword>
<accession>A0ABS5K170</accession>
<keyword evidence="1" id="KW-0812">Transmembrane</keyword>
<name>A0ABS5K170_9BACT</name>
<evidence type="ECO:0008006" key="4">
    <source>
        <dbReference type="Google" id="ProtNLM"/>
    </source>
</evidence>
<dbReference type="Proteomes" id="UP000708576">
    <property type="component" value="Unassembled WGS sequence"/>
</dbReference>
<protein>
    <recommendedName>
        <fullName evidence="4">YcxB-like protein domain-containing protein</fullName>
    </recommendedName>
</protein>
<evidence type="ECO:0000313" key="2">
    <source>
        <dbReference type="EMBL" id="MBS2100879.1"/>
    </source>
</evidence>
<sequence length="158" mass="18918">MITNNSKYKSLKGLYLTYQTKGILCVIGILWFPMFSLMNFISIIFLSLIFILLLKFKDKVISVEIDEDYNSFQFTFYTKKIKTFHVDQITYKTALGQMVLYEKKKKKIVNIEKYTWSNYELIYNFVVEKCEINNYKNKFKELATEIIKEEALDYDSYT</sequence>
<feature type="transmembrane region" description="Helical" evidence="1">
    <location>
        <begin position="37"/>
        <end position="54"/>
    </location>
</feature>
<evidence type="ECO:0000313" key="3">
    <source>
        <dbReference type="Proteomes" id="UP000708576"/>
    </source>
</evidence>
<dbReference type="EMBL" id="JAGUCO010000031">
    <property type="protein sequence ID" value="MBS2100879.1"/>
    <property type="molecule type" value="Genomic_DNA"/>
</dbReference>
<gene>
    <name evidence="2" type="ORF">KEM10_21510</name>
</gene>
<evidence type="ECO:0000256" key="1">
    <source>
        <dbReference type="SAM" id="Phobius"/>
    </source>
</evidence>
<organism evidence="2 3">
    <name type="scientific">Carboxylicivirga linearis</name>
    <dbReference type="NCBI Taxonomy" id="1628157"/>
    <lineage>
        <taxon>Bacteria</taxon>
        <taxon>Pseudomonadati</taxon>
        <taxon>Bacteroidota</taxon>
        <taxon>Bacteroidia</taxon>
        <taxon>Marinilabiliales</taxon>
        <taxon>Marinilabiliaceae</taxon>
        <taxon>Carboxylicivirga</taxon>
    </lineage>
</organism>